<keyword evidence="3" id="KW-1185">Reference proteome</keyword>
<accession>A0A1E8GK52</accession>
<feature type="transmembrane region" description="Helical" evidence="1">
    <location>
        <begin position="154"/>
        <end position="171"/>
    </location>
</feature>
<proteinExistence type="predicted"/>
<keyword evidence="1" id="KW-0472">Membrane</keyword>
<evidence type="ECO:0000313" key="2">
    <source>
        <dbReference type="EMBL" id="OFI48631.1"/>
    </source>
</evidence>
<organism evidence="2 3">
    <name type="scientific">Floricoccus tropicus</name>
    <dbReference type="NCBI Taxonomy" id="1859473"/>
    <lineage>
        <taxon>Bacteria</taxon>
        <taxon>Bacillati</taxon>
        <taxon>Bacillota</taxon>
        <taxon>Bacilli</taxon>
        <taxon>Lactobacillales</taxon>
        <taxon>Streptococcaceae</taxon>
        <taxon>Floricoccus</taxon>
    </lineage>
</organism>
<dbReference type="InterPro" id="IPR009214">
    <property type="entry name" value="DUF1129"/>
</dbReference>
<evidence type="ECO:0008006" key="4">
    <source>
        <dbReference type="Google" id="ProtNLM"/>
    </source>
</evidence>
<dbReference type="Proteomes" id="UP000178622">
    <property type="component" value="Unassembled WGS sequence"/>
</dbReference>
<sequence>MDREEFKEKLTGNNKKFFNEIEEYLMSNDGLDRFAINDFLSSLQMDILDAQQNGKSAKEFFGADALTYVKDIESTLPKSSKSEKINNILISLGVCLFFLVLYLFLHLFIIGENNVGLLQIALLIILLYIWWFCDRKLTRTTTFKSKRAKNIAEKVSEAILIIPMFFGNYLPKGYVINLTIYGKLGLILGCIVMLILIFKALNYFDNKERREKGRPLLDNGKKEKP</sequence>
<dbReference type="OrthoDB" id="1655249at2"/>
<gene>
    <name evidence="2" type="ORF">BG261_06965</name>
</gene>
<feature type="transmembrane region" description="Helical" evidence="1">
    <location>
        <begin position="183"/>
        <end position="204"/>
    </location>
</feature>
<evidence type="ECO:0000256" key="1">
    <source>
        <dbReference type="SAM" id="Phobius"/>
    </source>
</evidence>
<dbReference type="STRING" id="1859473.BG261_06965"/>
<comment type="caution">
    <text evidence="2">The sequence shown here is derived from an EMBL/GenBank/DDBJ whole genome shotgun (WGS) entry which is preliminary data.</text>
</comment>
<name>A0A1E8GK52_9LACT</name>
<protein>
    <recommendedName>
        <fullName evidence="4">DUF1129 domain-containing protein</fullName>
    </recommendedName>
</protein>
<evidence type="ECO:0000313" key="3">
    <source>
        <dbReference type="Proteomes" id="UP000178622"/>
    </source>
</evidence>
<keyword evidence="1" id="KW-1133">Transmembrane helix</keyword>
<reference evidence="3" key="1">
    <citation type="submission" date="2016-09" db="EMBL/GenBank/DDBJ databases">
        <title>Draft genome sequence of a novel species of the family Streptococcaceae isolated from flowers.</title>
        <authorList>
            <person name="Chuah L.-O."/>
            <person name="Yap K.-P."/>
            <person name="Thong K.L."/>
            <person name="Liong M.T."/>
            <person name="Ahmad R."/>
            <person name="Rusul G."/>
        </authorList>
    </citation>
    <scope>NUCLEOTIDE SEQUENCE [LARGE SCALE GENOMIC DNA]</scope>
    <source>
        <strain evidence="3">DF1</strain>
    </source>
</reference>
<dbReference type="Pfam" id="PF06570">
    <property type="entry name" value="DUF1129"/>
    <property type="match status" value="1"/>
</dbReference>
<dbReference type="RefSeq" id="WP_070793023.1">
    <property type="nucleotide sequence ID" value="NZ_MKIR01000024.1"/>
</dbReference>
<dbReference type="SUPFAM" id="SSF158560">
    <property type="entry name" value="BH3980-like"/>
    <property type="match status" value="1"/>
</dbReference>
<keyword evidence="1" id="KW-0812">Transmembrane</keyword>
<feature type="transmembrane region" description="Helical" evidence="1">
    <location>
        <begin position="115"/>
        <end position="133"/>
    </location>
</feature>
<dbReference type="EMBL" id="MKIR01000024">
    <property type="protein sequence ID" value="OFI48631.1"/>
    <property type="molecule type" value="Genomic_DNA"/>
</dbReference>
<dbReference type="AlphaFoldDB" id="A0A1E8GK52"/>
<feature type="transmembrane region" description="Helical" evidence="1">
    <location>
        <begin position="88"/>
        <end position="109"/>
    </location>
</feature>